<proteinExistence type="predicted"/>
<keyword evidence="2" id="KW-1185">Reference proteome</keyword>
<comment type="caution">
    <text evidence="1">The sequence shown here is derived from an EMBL/GenBank/DDBJ whole genome shotgun (WGS) entry which is preliminary data.</text>
</comment>
<dbReference type="SUPFAM" id="SSF56672">
    <property type="entry name" value="DNA/RNA polymerases"/>
    <property type="match status" value="1"/>
</dbReference>
<dbReference type="AlphaFoldDB" id="A0ABD3PFZ6"/>
<reference evidence="1 2" key="1">
    <citation type="submission" date="2024-10" db="EMBL/GenBank/DDBJ databases">
        <title>Updated reference genomes for cyclostephanoid diatoms.</title>
        <authorList>
            <person name="Roberts W.R."/>
            <person name="Alverson A.J."/>
        </authorList>
    </citation>
    <scope>NUCLEOTIDE SEQUENCE [LARGE SCALE GENOMIC DNA]</scope>
    <source>
        <strain evidence="1 2">AJA010-31</strain>
    </source>
</reference>
<dbReference type="EMBL" id="JALLPJ020000626">
    <property type="protein sequence ID" value="KAL3787045.1"/>
    <property type="molecule type" value="Genomic_DNA"/>
</dbReference>
<organism evidence="1 2">
    <name type="scientific">Cyclotella atomus</name>
    <dbReference type="NCBI Taxonomy" id="382360"/>
    <lineage>
        <taxon>Eukaryota</taxon>
        <taxon>Sar</taxon>
        <taxon>Stramenopiles</taxon>
        <taxon>Ochrophyta</taxon>
        <taxon>Bacillariophyta</taxon>
        <taxon>Coscinodiscophyceae</taxon>
        <taxon>Thalassiosirophycidae</taxon>
        <taxon>Stephanodiscales</taxon>
        <taxon>Stephanodiscaceae</taxon>
        <taxon>Cyclotella</taxon>
    </lineage>
</organism>
<evidence type="ECO:0000313" key="2">
    <source>
        <dbReference type="Proteomes" id="UP001530400"/>
    </source>
</evidence>
<dbReference type="InterPro" id="IPR043502">
    <property type="entry name" value="DNA/RNA_pol_sf"/>
</dbReference>
<name>A0ABD3PFZ6_9STRA</name>
<sequence>MLRSPSLCGICESLLHVPSKAEPLPLGVSVNLVGVSSYVRSPLTAETFFARSLGQIGLRPLEYRTASSPNWAGTCTELIWHVDHTNFFEYKFGSKTYYFRFPIFYCKMVRDGCPIFMEAAGPELPPDELKTTQPKFRDPAVKAEMHKKVMKVKNCRYLMGTTLENLKSIIRYFAVPKGEEDIRIVYDATASGLNDHVWTPLFWLPTIDSLLRSLDTDSWMADCDIGDMFLNFELHPSAWPFAGVDIAPILEPEELAQVSRWYHWVCNLMGFKPSPWSSIRTALLAEEVIQGNRLDEENLFHQWEKVVLKPPGPSCVPTKAWVSKVRKDSTLACDLFTFVDDECITGAGEESMWQAGHTLGAKQAHLGIQDVARKVGEPSQTPRAWAGAVVHVVSKLGVCVLILEEKWIKLKMIIEKYIDLLLLGAVELDHKDLLSDRGFLVYVTRSYPGMIPYLKGFHLNIEMWRGNRDAEGWKLPSKVLAAQDKRDSLVVTVDDEEAELAYLMRKKTGIWIYSSCASFFGRPSRSYGSHCIPVRPTKVVQVLYGFADASGKGLGSTVQGYRSWSLSQNPSNPRFRVGVWGSDDESESSNFAAAGHLDLAEFFLFTDNSTAESAFYKGSSTSPKLHELVLHLQKLETGHGLILHVIHVLGKRMIAQGTNGCSRGVRLEGVMAGKDVLSFVDLGKSALERSPALLAWIRSWCLDASVEPLSPEDWFECGHSITGVHAHKPPWRTHLWAPSPAAADAVLEELLKACHKRFDTTHIVVIPWSMAPYWRRLFHKAADCCFTVAPGTSFWPTDMYEPLWVAVVLPYYRHSPWQLG</sequence>
<dbReference type="Proteomes" id="UP001530400">
    <property type="component" value="Unassembled WGS sequence"/>
</dbReference>
<protein>
    <submittedName>
        <fullName evidence="1">Uncharacterized protein</fullName>
    </submittedName>
</protein>
<evidence type="ECO:0000313" key="1">
    <source>
        <dbReference type="EMBL" id="KAL3787045.1"/>
    </source>
</evidence>
<accession>A0ABD3PFZ6</accession>
<gene>
    <name evidence="1" type="ORF">ACHAWO_007434</name>
</gene>